<dbReference type="GO" id="GO:0016020">
    <property type="term" value="C:membrane"/>
    <property type="evidence" value="ECO:0007669"/>
    <property type="project" value="GOC"/>
</dbReference>
<dbReference type="AlphaFoldDB" id="A0A2M7FYV4"/>
<sequence>MQKPLAWATDIHLDHCDANVIAEFATQIRATGAQVLCLTGDLAESQNLVDYLHSLAEMIQMPIYFVLGNHDYYHGSIASVRKTLADLQIPALHWLPHTGPVELGAKVCLIGHDGWSDGQHGDFSRSTIRLKDYRLIEELAQAGQAGLLAQLQALGAESAAWFRARLPEVLAHYQQVYLLMHPPPFREACLYGTEIADDNWAPHFICKAVGDLLLELMPQFPQTQLTVLAGHTHNPCDIQILANLRVQVGKAEYGAPALAGLFDIF</sequence>
<evidence type="ECO:0000256" key="2">
    <source>
        <dbReference type="ARBA" id="ARBA00022801"/>
    </source>
</evidence>
<dbReference type="InterPro" id="IPR029052">
    <property type="entry name" value="Metallo-depent_PP-like"/>
</dbReference>
<dbReference type="EMBL" id="PFFQ01000060">
    <property type="protein sequence ID" value="PIW14384.1"/>
    <property type="molecule type" value="Genomic_DNA"/>
</dbReference>
<dbReference type="SUPFAM" id="SSF56300">
    <property type="entry name" value="Metallo-dependent phosphatases"/>
    <property type="match status" value="1"/>
</dbReference>
<evidence type="ECO:0000313" key="4">
    <source>
        <dbReference type="EMBL" id="PIW14384.1"/>
    </source>
</evidence>
<name>A0A2M7FYV4_9BACT</name>
<dbReference type="Gene3D" id="3.60.21.10">
    <property type="match status" value="1"/>
</dbReference>
<dbReference type="Pfam" id="PF00149">
    <property type="entry name" value="Metallophos"/>
    <property type="match status" value="1"/>
</dbReference>
<evidence type="ECO:0000256" key="1">
    <source>
        <dbReference type="ARBA" id="ARBA00022723"/>
    </source>
</evidence>
<gene>
    <name evidence="4" type="ORF">COW36_21695</name>
</gene>
<dbReference type="InterPro" id="IPR051158">
    <property type="entry name" value="Metallophosphoesterase_sf"/>
</dbReference>
<dbReference type="PANTHER" id="PTHR31302">
    <property type="entry name" value="TRANSMEMBRANE PROTEIN WITH METALLOPHOSPHOESTERASE DOMAIN-RELATED"/>
    <property type="match status" value="1"/>
</dbReference>
<keyword evidence="2" id="KW-0378">Hydrolase</keyword>
<evidence type="ECO:0000259" key="3">
    <source>
        <dbReference type="Pfam" id="PF00149"/>
    </source>
</evidence>
<dbReference type="GO" id="GO:0046872">
    <property type="term" value="F:metal ion binding"/>
    <property type="evidence" value="ECO:0007669"/>
    <property type="project" value="UniProtKB-KW"/>
</dbReference>
<dbReference type="PANTHER" id="PTHR31302:SF31">
    <property type="entry name" value="PHOSPHODIESTERASE YAEI"/>
    <property type="match status" value="1"/>
</dbReference>
<dbReference type="GO" id="GO:0008758">
    <property type="term" value="F:UDP-2,3-diacylglucosamine hydrolase activity"/>
    <property type="evidence" value="ECO:0007669"/>
    <property type="project" value="TreeGrafter"/>
</dbReference>
<dbReference type="Proteomes" id="UP000231019">
    <property type="component" value="Unassembled WGS sequence"/>
</dbReference>
<dbReference type="GO" id="GO:0009245">
    <property type="term" value="P:lipid A biosynthetic process"/>
    <property type="evidence" value="ECO:0007669"/>
    <property type="project" value="TreeGrafter"/>
</dbReference>
<organism evidence="4 5">
    <name type="scientific">bacterium (Candidatus Blackallbacteria) CG17_big_fil_post_rev_8_21_14_2_50_48_46</name>
    <dbReference type="NCBI Taxonomy" id="2014261"/>
    <lineage>
        <taxon>Bacteria</taxon>
        <taxon>Candidatus Blackallbacteria</taxon>
    </lineage>
</organism>
<accession>A0A2M7FYV4</accession>
<feature type="domain" description="Calcineurin-like phosphoesterase" evidence="3">
    <location>
        <begin position="5"/>
        <end position="234"/>
    </location>
</feature>
<keyword evidence="1" id="KW-0479">Metal-binding</keyword>
<comment type="caution">
    <text evidence="4">The sequence shown here is derived from an EMBL/GenBank/DDBJ whole genome shotgun (WGS) entry which is preliminary data.</text>
</comment>
<proteinExistence type="predicted"/>
<dbReference type="InterPro" id="IPR004843">
    <property type="entry name" value="Calcineurin-like_PHP"/>
</dbReference>
<evidence type="ECO:0000313" key="5">
    <source>
        <dbReference type="Proteomes" id="UP000231019"/>
    </source>
</evidence>
<protein>
    <submittedName>
        <fullName evidence="4">Phosphoesterase</fullName>
    </submittedName>
</protein>
<reference evidence="4 5" key="1">
    <citation type="submission" date="2017-09" db="EMBL/GenBank/DDBJ databases">
        <title>Depth-based differentiation of microbial function through sediment-hosted aquifers and enrichment of novel symbionts in the deep terrestrial subsurface.</title>
        <authorList>
            <person name="Probst A.J."/>
            <person name="Ladd B."/>
            <person name="Jarett J.K."/>
            <person name="Geller-Mcgrath D.E."/>
            <person name="Sieber C.M."/>
            <person name="Emerson J.B."/>
            <person name="Anantharaman K."/>
            <person name="Thomas B.C."/>
            <person name="Malmstrom R."/>
            <person name="Stieglmeier M."/>
            <person name="Klingl A."/>
            <person name="Woyke T."/>
            <person name="Ryan C.M."/>
            <person name="Banfield J.F."/>
        </authorList>
    </citation>
    <scope>NUCLEOTIDE SEQUENCE [LARGE SCALE GENOMIC DNA]</scope>
    <source>
        <strain evidence="4">CG17_big_fil_post_rev_8_21_14_2_50_48_46</strain>
    </source>
</reference>